<organism evidence="3 4">
    <name type="scientific">Allomeiothermus silvanus (strain ATCC 700542 / DSM 9946 / NBRC 106475 / NCIMB 13440 / VI-R2)</name>
    <name type="common">Thermus silvanus</name>
    <dbReference type="NCBI Taxonomy" id="526227"/>
    <lineage>
        <taxon>Bacteria</taxon>
        <taxon>Thermotogati</taxon>
        <taxon>Deinococcota</taxon>
        <taxon>Deinococci</taxon>
        <taxon>Thermales</taxon>
        <taxon>Thermaceae</taxon>
        <taxon>Allomeiothermus</taxon>
    </lineage>
</organism>
<dbReference type="KEGG" id="msv:Mesil_1018"/>
<dbReference type="OrthoDB" id="5838738at2"/>
<reference evidence="3 4" key="1">
    <citation type="journal article" date="2010" name="Stand. Genomic Sci.">
        <title>Complete genome sequence of Meiothermus silvanus type strain (VI-R2).</title>
        <authorList>
            <person name="Sikorski J."/>
            <person name="Tindall B.J."/>
            <person name="Lowry S."/>
            <person name="Lucas S."/>
            <person name="Nolan M."/>
            <person name="Copeland A."/>
            <person name="Glavina Del Rio T."/>
            <person name="Tice H."/>
            <person name="Cheng J.F."/>
            <person name="Han C."/>
            <person name="Pitluck S."/>
            <person name="Liolios K."/>
            <person name="Ivanova N."/>
            <person name="Mavromatis K."/>
            <person name="Mikhailova N."/>
            <person name="Pati A."/>
            <person name="Goodwin L."/>
            <person name="Chen A."/>
            <person name="Palaniappan K."/>
            <person name="Land M."/>
            <person name="Hauser L."/>
            <person name="Chang Y.J."/>
            <person name="Jeffries C.D."/>
            <person name="Rohde M."/>
            <person name="Goker M."/>
            <person name="Woyke T."/>
            <person name="Bristow J."/>
            <person name="Eisen J.A."/>
            <person name="Markowitz V."/>
            <person name="Hugenholtz P."/>
            <person name="Kyrpides N.C."/>
            <person name="Klenk H.P."/>
            <person name="Lapidus A."/>
        </authorList>
    </citation>
    <scope>NUCLEOTIDE SEQUENCE [LARGE SCALE GENOMIC DNA]</scope>
    <source>
        <strain evidence="4">ATCC 700542 / DSM 9946 / VI-R2</strain>
    </source>
</reference>
<dbReference type="EMBL" id="CP002042">
    <property type="protein sequence ID" value="ADH62925.1"/>
    <property type="molecule type" value="Genomic_DNA"/>
</dbReference>
<dbReference type="SUPFAM" id="SSF53743">
    <property type="entry name" value="FucI/AraA N-terminal and middle domains"/>
    <property type="match status" value="1"/>
</dbReference>
<keyword evidence="4" id="KW-1185">Reference proteome</keyword>
<dbReference type="GO" id="GO:0005996">
    <property type="term" value="P:monosaccharide metabolic process"/>
    <property type="evidence" value="ECO:0007669"/>
    <property type="project" value="InterPro"/>
</dbReference>
<dbReference type="STRING" id="526227.Mesil_1018"/>
<dbReference type="AlphaFoldDB" id="D7BCP0"/>
<dbReference type="GO" id="GO:0016861">
    <property type="term" value="F:intramolecular oxidoreductase activity, interconverting aldoses and ketoses"/>
    <property type="evidence" value="ECO:0007669"/>
    <property type="project" value="InterPro"/>
</dbReference>
<dbReference type="Proteomes" id="UP000001916">
    <property type="component" value="Chromosome"/>
</dbReference>
<evidence type="ECO:0000313" key="3">
    <source>
        <dbReference type="EMBL" id="ADH62925.1"/>
    </source>
</evidence>
<dbReference type="PANTHER" id="PTHR36120:SF1">
    <property type="entry name" value="L-FUCOSE ISOMERASE C-TERMINAL DOMAIN-CONTAINING PROTEIN"/>
    <property type="match status" value="1"/>
</dbReference>
<keyword evidence="1 3" id="KW-0413">Isomerase</keyword>
<dbReference type="HOGENOM" id="CLU_045643_1_0_0"/>
<dbReference type="eggNOG" id="COG2407">
    <property type="taxonomic scope" value="Bacteria"/>
</dbReference>
<evidence type="ECO:0000313" key="4">
    <source>
        <dbReference type="Proteomes" id="UP000001916"/>
    </source>
</evidence>
<name>D7BCP0_ALLS1</name>
<protein>
    <submittedName>
        <fullName evidence="3">L-fucose isomerase and related protein</fullName>
    </submittedName>
</protein>
<accession>D7BCP0</accession>
<sequence>MLRIGLVPIVRPLFRGAKFGLEVKARAALEALAPRLDFELAWVCEPVADAAQAEAAAKAAQAAQLDFLLLEHVTFATGDLLAPFLELPLPLGLWALPEVWDSGPLPQNALCGLNLGMSLRRQTPVKWLYGDPEDAWFFSRFRLTLDALRGVKALRESRVLWLGGPAPGFFAFDALPMTGLMVEKADLSELWAALEAVQDSEVDELLSGFDEPSDYTQEELRTTARLELALARLAQGFDGVAIREWPEIPEKLGVMAYSAMARLADRGYTFAPEGDLLGLAGQLALQAISGAPAILLDIAHFSERGVMLWHGGEAPKAWAEGPTRLIAHFNRGCPAVRDMALKAGPVSGLRILPGNKAVVHGGELSGEKGYDGDSGLLTGASWAAQEIEPRQFLASWLNHRLPHHLVVGMGEHQGALLEMCAWLGLEVLPVNLEENRLVWRV</sequence>
<evidence type="ECO:0000256" key="2">
    <source>
        <dbReference type="ARBA" id="ARBA00023277"/>
    </source>
</evidence>
<keyword evidence="2" id="KW-0119">Carbohydrate metabolism</keyword>
<dbReference type="RefSeq" id="WP_013157507.1">
    <property type="nucleotide sequence ID" value="NC_014212.1"/>
</dbReference>
<gene>
    <name evidence="3" type="ordered locus">Mesil_1018</name>
</gene>
<dbReference type="PANTHER" id="PTHR36120">
    <property type="entry name" value="FUCOSE ISOMERASE"/>
    <property type="match status" value="1"/>
</dbReference>
<evidence type="ECO:0000256" key="1">
    <source>
        <dbReference type="ARBA" id="ARBA00023235"/>
    </source>
</evidence>
<proteinExistence type="predicted"/>
<dbReference type="InterPro" id="IPR009015">
    <property type="entry name" value="Fucose_isomerase_N/cen_sf"/>
</dbReference>
<dbReference type="GO" id="GO:0005737">
    <property type="term" value="C:cytoplasm"/>
    <property type="evidence" value="ECO:0007669"/>
    <property type="project" value="InterPro"/>
</dbReference>